<evidence type="ECO:0000313" key="3">
    <source>
        <dbReference type="RefSeq" id="XP_030757794.1"/>
    </source>
</evidence>
<dbReference type="Gene3D" id="3.60.10.10">
    <property type="entry name" value="Endonuclease/exonuclease/phosphatase"/>
    <property type="match status" value="2"/>
</dbReference>
<dbReference type="Pfam" id="PF03372">
    <property type="entry name" value="Exo_endo_phos"/>
    <property type="match status" value="1"/>
</dbReference>
<keyword evidence="2" id="KW-1185">Reference proteome</keyword>
<dbReference type="GeneID" id="115883574"/>
<feature type="domain" description="Endonuclease/exonuclease/phosphatase" evidence="1">
    <location>
        <begin position="8"/>
        <end position="196"/>
    </location>
</feature>
<dbReference type="InParanoid" id="A0A6J2Y4C0"/>
<dbReference type="RefSeq" id="XP_030757794.1">
    <property type="nucleotide sequence ID" value="XM_030901934.1"/>
</dbReference>
<sequence length="362" mass="41652">MKRTLRIGTWNIQGIATKREVFKEMERYDMDIIALTETKKKGKGTEEKDGYVHIYSGVPKEDVAAYAPTDDAPAAEKDTFFFDLTTTLEKIGSRKEVILIGDLNGRTGFKLNNPVVGRYGEHIVNNNGERLIHLCEQQALRIANGWFPHKDIRKYTWTQPTRNLKSLIDYIIVRQNTQLKISDVRVMRGPECGTDHFLVVAKSYFPNKQKMQSNGLPEKNGTLLSNVKYNIESLRNDSTKFLYQMRLATRLNRIGQGSPNDMYEGLKTCIHEATNEALGEKIVSTRYRKDTPWWSEELGKIVDEKKAAYGKWLSTQSTQDRLIYNDKKRSVQKEIIKAKNEYWEERCQEVNLEGGNTKANKA</sequence>
<dbReference type="Proteomes" id="UP000504635">
    <property type="component" value="Unplaced"/>
</dbReference>
<evidence type="ECO:0000259" key="1">
    <source>
        <dbReference type="Pfam" id="PF03372"/>
    </source>
</evidence>
<dbReference type="InterPro" id="IPR005135">
    <property type="entry name" value="Endo/exonuclease/phosphatase"/>
</dbReference>
<dbReference type="InterPro" id="IPR036691">
    <property type="entry name" value="Endo/exonu/phosph_ase_sf"/>
</dbReference>
<proteinExistence type="predicted"/>
<dbReference type="KEGG" id="soy:115883574"/>
<name>A0A6J2Y4C0_SITOR</name>
<dbReference type="AlphaFoldDB" id="A0A6J2Y4C0"/>
<protein>
    <submittedName>
        <fullName evidence="3">Craniofacial development protein 2-like</fullName>
    </submittedName>
</protein>
<dbReference type="OrthoDB" id="6762806at2759"/>
<gene>
    <name evidence="3" type="primary">LOC115883574</name>
</gene>
<evidence type="ECO:0000313" key="2">
    <source>
        <dbReference type="Proteomes" id="UP000504635"/>
    </source>
</evidence>
<dbReference type="InterPro" id="IPR027124">
    <property type="entry name" value="Swc5/CFDP1/2"/>
</dbReference>
<dbReference type="GO" id="GO:0003824">
    <property type="term" value="F:catalytic activity"/>
    <property type="evidence" value="ECO:0007669"/>
    <property type="project" value="InterPro"/>
</dbReference>
<dbReference type="PANTHER" id="PTHR23227">
    <property type="entry name" value="BUCENTAUR RELATED"/>
    <property type="match status" value="1"/>
</dbReference>
<dbReference type="SUPFAM" id="SSF56219">
    <property type="entry name" value="DNase I-like"/>
    <property type="match status" value="1"/>
</dbReference>
<reference evidence="3" key="1">
    <citation type="submission" date="2025-08" db="UniProtKB">
        <authorList>
            <consortium name="RefSeq"/>
        </authorList>
    </citation>
    <scope>IDENTIFICATION</scope>
    <source>
        <tissue evidence="3">Gonads</tissue>
    </source>
</reference>
<dbReference type="PANTHER" id="PTHR23227:SF67">
    <property type="entry name" value="CRANIOFACIAL DEVELOPMENT PROTEIN 2-LIKE"/>
    <property type="match status" value="1"/>
</dbReference>
<accession>A0A6J2Y4C0</accession>
<organism evidence="2 3">
    <name type="scientific">Sitophilus oryzae</name>
    <name type="common">Rice weevil</name>
    <name type="synonym">Curculio oryzae</name>
    <dbReference type="NCBI Taxonomy" id="7048"/>
    <lineage>
        <taxon>Eukaryota</taxon>
        <taxon>Metazoa</taxon>
        <taxon>Ecdysozoa</taxon>
        <taxon>Arthropoda</taxon>
        <taxon>Hexapoda</taxon>
        <taxon>Insecta</taxon>
        <taxon>Pterygota</taxon>
        <taxon>Neoptera</taxon>
        <taxon>Endopterygota</taxon>
        <taxon>Coleoptera</taxon>
        <taxon>Polyphaga</taxon>
        <taxon>Cucujiformia</taxon>
        <taxon>Curculionidae</taxon>
        <taxon>Dryophthorinae</taxon>
        <taxon>Sitophilus</taxon>
    </lineage>
</organism>